<dbReference type="Proteomes" id="UP001237780">
    <property type="component" value="Unassembled WGS sequence"/>
</dbReference>
<accession>A0ABU0S8N1</accession>
<evidence type="ECO:0000313" key="2">
    <source>
        <dbReference type="Proteomes" id="UP001237780"/>
    </source>
</evidence>
<evidence type="ECO:0000313" key="1">
    <source>
        <dbReference type="EMBL" id="MDQ0997108.1"/>
    </source>
</evidence>
<keyword evidence="2" id="KW-1185">Reference proteome</keyword>
<organism evidence="1 2">
    <name type="scientific">Phyllobacterium ifriqiyense</name>
    <dbReference type="NCBI Taxonomy" id="314238"/>
    <lineage>
        <taxon>Bacteria</taxon>
        <taxon>Pseudomonadati</taxon>
        <taxon>Pseudomonadota</taxon>
        <taxon>Alphaproteobacteria</taxon>
        <taxon>Hyphomicrobiales</taxon>
        <taxon>Phyllobacteriaceae</taxon>
        <taxon>Phyllobacterium</taxon>
    </lineage>
</organism>
<sequence length="222" mass="24378">MKIALLHTAESNIAGFEEAGMKIGLSAGTLMHKVRADLLQAAREAGKLTPSIAQETAAALQALTGDADVVMLTCSTLGPSVEQLGSTGVPVLRVDAELAKRSVRNGGLVVALCALDTTIEPTTRLFTQAAESTDATIDVRLIRKSGTFFWPVITSPIARQSPRQRMLHMKREPILWPWLKHQWRAQPAMLPKVQDLSIRQVQGWRQRLPLVAPAFDKLLFRQ</sequence>
<gene>
    <name evidence="1" type="ORF">QFZ34_002290</name>
</gene>
<reference evidence="1 2" key="1">
    <citation type="submission" date="2023-07" db="EMBL/GenBank/DDBJ databases">
        <title>Comparative genomics of wheat-associated soil bacteria to identify genetic determinants of phenazine resistance.</title>
        <authorList>
            <person name="Mouncey N."/>
        </authorList>
    </citation>
    <scope>NUCLEOTIDE SEQUENCE [LARGE SCALE GENOMIC DNA]</scope>
    <source>
        <strain evidence="1 2">W4I11</strain>
    </source>
</reference>
<comment type="caution">
    <text evidence="1">The sequence shown here is derived from an EMBL/GenBank/DDBJ whole genome shotgun (WGS) entry which is preliminary data.</text>
</comment>
<protein>
    <recommendedName>
        <fullName evidence="3">Asp/Glu racemase</fullName>
    </recommendedName>
</protein>
<proteinExistence type="predicted"/>
<dbReference type="RefSeq" id="WP_307280699.1">
    <property type="nucleotide sequence ID" value="NZ_JAUSZT010000003.1"/>
</dbReference>
<dbReference type="EMBL" id="JAUSZT010000003">
    <property type="protein sequence ID" value="MDQ0997108.1"/>
    <property type="molecule type" value="Genomic_DNA"/>
</dbReference>
<evidence type="ECO:0008006" key="3">
    <source>
        <dbReference type="Google" id="ProtNLM"/>
    </source>
</evidence>
<name>A0ABU0S8N1_9HYPH</name>